<feature type="signal peptide" evidence="10">
    <location>
        <begin position="1"/>
        <end position="26"/>
    </location>
</feature>
<sequence length="232" mass="23502">MAHHRSCLCASVAIFLLISSVFRAKAQISTPCTTSVISSFTPCFNYLTGSTGTGSSPTEDCCNSLRSLMTDNVDCACLIITGNVPVSIPFINANLAISLPRVCKNSVPLQCKASGVPLPAPGPVLFGPTPAPAAPAPHAHPAAPAPHAHPAAPAPHAHSPKASKAATAVVDAPPPVESFDVAPASPPKFSLGPSVNPGVRPVVNPNAASNPSTMSLPSLVLILIGTMASQFV</sequence>
<evidence type="ECO:0000256" key="3">
    <source>
        <dbReference type="ARBA" id="ARBA00022475"/>
    </source>
</evidence>
<comment type="caution">
    <text evidence="12">The sequence shown here is derived from an EMBL/GenBank/DDBJ whole genome shotgun (WGS) entry which is preliminary data.</text>
</comment>
<reference evidence="12" key="2">
    <citation type="journal article" date="2024" name="Plant">
        <title>Genomic evolution and insights into agronomic trait innovations of Sesamum species.</title>
        <authorList>
            <person name="Miao H."/>
            <person name="Wang L."/>
            <person name="Qu L."/>
            <person name="Liu H."/>
            <person name="Sun Y."/>
            <person name="Le M."/>
            <person name="Wang Q."/>
            <person name="Wei S."/>
            <person name="Zheng Y."/>
            <person name="Lin W."/>
            <person name="Duan Y."/>
            <person name="Cao H."/>
            <person name="Xiong S."/>
            <person name="Wang X."/>
            <person name="Wei L."/>
            <person name="Li C."/>
            <person name="Ma Q."/>
            <person name="Ju M."/>
            <person name="Zhao R."/>
            <person name="Li G."/>
            <person name="Mu C."/>
            <person name="Tian Q."/>
            <person name="Mei H."/>
            <person name="Zhang T."/>
            <person name="Gao T."/>
            <person name="Zhang H."/>
        </authorList>
    </citation>
    <scope>NUCLEOTIDE SEQUENCE</scope>
    <source>
        <strain evidence="12">KEN1</strain>
    </source>
</reference>
<dbReference type="InterPro" id="IPR036312">
    <property type="entry name" value="Bifun_inhib/LTP/seed_sf"/>
</dbReference>
<keyword evidence="7" id="KW-0325">Glycoprotein</keyword>
<dbReference type="Gene3D" id="1.10.110.10">
    <property type="entry name" value="Plant lipid-transfer and hydrophobic proteins"/>
    <property type="match status" value="1"/>
</dbReference>
<name>A0AAW2XVM3_9LAMI</name>
<keyword evidence="3" id="KW-1003">Cell membrane</keyword>
<evidence type="ECO:0000256" key="9">
    <source>
        <dbReference type="SAM" id="MobiDB-lite"/>
    </source>
</evidence>
<feature type="domain" description="Bifunctional inhibitor/plant lipid transfer protein/seed storage helical" evidence="11">
    <location>
        <begin position="32"/>
        <end position="111"/>
    </location>
</feature>
<evidence type="ECO:0000313" key="12">
    <source>
        <dbReference type="EMBL" id="KAL0458164.1"/>
    </source>
</evidence>
<dbReference type="PANTHER" id="PTHR33044">
    <property type="entry name" value="BIFUNCTIONAL INHIBITOR/LIPID-TRANSFER PROTEIN/SEED STORAGE 2S ALBUMIN SUPERFAMILY PROTEIN-RELATED"/>
    <property type="match status" value="1"/>
</dbReference>
<feature type="chain" id="PRO_5043621280" description="Bifunctional inhibitor/plant lipid transfer protein/seed storage helical domain-containing protein" evidence="10">
    <location>
        <begin position="27"/>
        <end position="232"/>
    </location>
</feature>
<keyword evidence="5 10" id="KW-0732">Signal</keyword>
<keyword evidence="8" id="KW-0449">Lipoprotein</keyword>
<keyword evidence="4" id="KW-0472">Membrane</keyword>
<evidence type="ECO:0000256" key="8">
    <source>
        <dbReference type="ARBA" id="ARBA00023288"/>
    </source>
</evidence>
<dbReference type="InterPro" id="IPR043325">
    <property type="entry name" value="LTSS"/>
</dbReference>
<keyword evidence="4" id="KW-0336">GPI-anchor</keyword>
<evidence type="ECO:0000256" key="10">
    <source>
        <dbReference type="SAM" id="SignalP"/>
    </source>
</evidence>
<evidence type="ECO:0000259" key="11">
    <source>
        <dbReference type="SMART" id="SM00499"/>
    </source>
</evidence>
<protein>
    <recommendedName>
        <fullName evidence="11">Bifunctional inhibitor/plant lipid transfer protein/seed storage helical domain-containing protein</fullName>
    </recommendedName>
</protein>
<dbReference type="SMART" id="SM00499">
    <property type="entry name" value="AAI"/>
    <property type="match status" value="1"/>
</dbReference>
<dbReference type="EMBL" id="JACGWN010000002">
    <property type="protein sequence ID" value="KAL0458164.1"/>
    <property type="molecule type" value="Genomic_DNA"/>
</dbReference>
<gene>
    <name evidence="12" type="ORF">Slati_0443600</name>
</gene>
<dbReference type="CDD" id="cd00010">
    <property type="entry name" value="AAI_LTSS"/>
    <property type="match status" value="1"/>
</dbReference>
<dbReference type="GO" id="GO:0005886">
    <property type="term" value="C:plasma membrane"/>
    <property type="evidence" value="ECO:0007669"/>
    <property type="project" value="UniProtKB-SubCell"/>
</dbReference>
<proteinExistence type="inferred from homology"/>
<evidence type="ECO:0000256" key="6">
    <source>
        <dbReference type="ARBA" id="ARBA00023157"/>
    </source>
</evidence>
<dbReference type="Pfam" id="PF14368">
    <property type="entry name" value="LTP_2"/>
    <property type="match status" value="1"/>
</dbReference>
<feature type="compositionally biased region" description="Low complexity" evidence="9">
    <location>
        <begin position="136"/>
        <end position="168"/>
    </location>
</feature>
<evidence type="ECO:0000256" key="4">
    <source>
        <dbReference type="ARBA" id="ARBA00022622"/>
    </source>
</evidence>
<dbReference type="SUPFAM" id="SSF47699">
    <property type="entry name" value="Bifunctional inhibitor/lipid-transfer protein/seed storage 2S albumin"/>
    <property type="match status" value="1"/>
</dbReference>
<dbReference type="InterPro" id="IPR016140">
    <property type="entry name" value="Bifunc_inhib/LTP/seed_store"/>
</dbReference>
<evidence type="ECO:0000256" key="5">
    <source>
        <dbReference type="ARBA" id="ARBA00022729"/>
    </source>
</evidence>
<keyword evidence="6" id="KW-1015">Disulfide bond</keyword>
<evidence type="ECO:0000256" key="1">
    <source>
        <dbReference type="ARBA" id="ARBA00004609"/>
    </source>
</evidence>
<reference evidence="12" key="1">
    <citation type="submission" date="2020-06" db="EMBL/GenBank/DDBJ databases">
        <authorList>
            <person name="Li T."/>
            <person name="Hu X."/>
            <person name="Zhang T."/>
            <person name="Song X."/>
            <person name="Zhang H."/>
            <person name="Dai N."/>
            <person name="Sheng W."/>
            <person name="Hou X."/>
            <person name="Wei L."/>
        </authorList>
    </citation>
    <scope>NUCLEOTIDE SEQUENCE</scope>
    <source>
        <strain evidence="12">KEN1</strain>
        <tissue evidence="12">Leaf</tissue>
    </source>
</reference>
<feature type="region of interest" description="Disordered" evidence="9">
    <location>
        <begin position="129"/>
        <end position="168"/>
    </location>
</feature>
<comment type="similarity">
    <text evidence="2">Belongs to the plant LTP family.</text>
</comment>
<dbReference type="AlphaFoldDB" id="A0AAW2XVM3"/>
<evidence type="ECO:0000256" key="7">
    <source>
        <dbReference type="ARBA" id="ARBA00023180"/>
    </source>
</evidence>
<organism evidence="12">
    <name type="scientific">Sesamum latifolium</name>
    <dbReference type="NCBI Taxonomy" id="2727402"/>
    <lineage>
        <taxon>Eukaryota</taxon>
        <taxon>Viridiplantae</taxon>
        <taxon>Streptophyta</taxon>
        <taxon>Embryophyta</taxon>
        <taxon>Tracheophyta</taxon>
        <taxon>Spermatophyta</taxon>
        <taxon>Magnoliopsida</taxon>
        <taxon>eudicotyledons</taxon>
        <taxon>Gunneridae</taxon>
        <taxon>Pentapetalae</taxon>
        <taxon>asterids</taxon>
        <taxon>lamiids</taxon>
        <taxon>Lamiales</taxon>
        <taxon>Pedaliaceae</taxon>
        <taxon>Sesamum</taxon>
    </lineage>
</organism>
<evidence type="ECO:0000256" key="2">
    <source>
        <dbReference type="ARBA" id="ARBA00009748"/>
    </source>
</evidence>
<comment type="subcellular location">
    <subcellularLocation>
        <location evidence="1">Cell membrane</location>
        <topology evidence="1">Lipid-anchor</topology>
        <topology evidence="1">GPI-anchor</topology>
    </subcellularLocation>
</comment>
<dbReference type="GO" id="GO:0098552">
    <property type="term" value="C:side of membrane"/>
    <property type="evidence" value="ECO:0007669"/>
    <property type="project" value="UniProtKB-KW"/>
</dbReference>
<accession>A0AAW2XVM3</accession>